<feature type="domain" description="RING-type" evidence="5">
    <location>
        <begin position="21"/>
        <end position="56"/>
    </location>
</feature>
<dbReference type="GO" id="GO:0031624">
    <property type="term" value="F:ubiquitin conjugating enzyme binding"/>
    <property type="evidence" value="ECO:0007669"/>
    <property type="project" value="TreeGrafter"/>
</dbReference>
<dbReference type="Proteomes" id="UP000617340">
    <property type="component" value="Unassembled WGS sequence"/>
</dbReference>
<evidence type="ECO:0000259" key="5">
    <source>
        <dbReference type="PROSITE" id="PS50089"/>
    </source>
</evidence>
<dbReference type="EMBL" id="JACSDZ010000012">
    <property type="protein sequence ID" value="KAF7390263.1"/>
    <property type="molecule type" value="Genomic_DNA"/>
</dbReference>
<dbReference type="AlphaFoldDB" id="A0A834JKK8"/>
<dbReference type="GO" id="GO:0061630">
    <property type="term" value="F:ubiquitin protein ligase activity"/>
    <property type="evidence" value="ECO:0007669"/>
    <property type="project" value="TreeGrafter"/>
</dbReference>
<comment type="caution">
    <text evidence="6">The sequence shown here is derived from an EMBL/GenBank/DDBJ whole genome shotgun (WGS) entry which is preliminary data.</text>
</comment>
<evidence type="ECO:0000256" key="3">
    <source>
        <dbReference type="ARBA" id="ARBA00022833"/>
    </source>
</evidence>
<dbReference type="SUPFAM" id="SSF57850">
    <property type="entry name" value="RING/U-box"/>
    <property type="match status" value="1"/>
</dbReference>
<dbReference type="PANTHER" id="PTHR45877">
    <property type="entry name" value="E3 UBIQUITIN-PROTEIN LIGASE SIAH2"/>
    <property type="match status" value="1"/>
</dbReference>
<organism evidence="6 7">
    <name type="scientific">Vespula germanica</name>
    <name type="common">German yellow jacket</name>
    <name type="synonym">Paravespula germanica</name>
    <dbReference type="NCBI Taxonomy" id="30212"/>
    <lineage>
        <taxon>Eukaryota</taxon>
        <taxon>Metazoa</taxon>
        <taxon>Ecdysozoa</taxon>
        <taxon>Arthropoda</taxon>
        <taxon>Hexapoda</taxon>
        <taxon>Insecta</taxon>
        <taxon>Pterygota</taxon>
        <taxon>Neoptera</taxon>
        <taxon>Endopterygota</taxon>
        <taxon>Hymenoptera</taxon>
        <taxon>Apocrita</taxon>
        <taxon>Aculeata</taxon>
        <taxon>Vespoidea</taxon>
        <taxon>Vespidae</taxon>
        <taxon>Vespinae</taxon>
        <taxon>Vespula</taxon>
    </lineage>
</organism>
<dbReference type="GO" id="GO:0008270">
    <property type="term" value="F:zinc ion binding"/>
    <property type="evidence" value="ECO:0007669"/>
    <property type="project" value="UniProtKB-KW"/>
</dbReference>
<evidence type="ECO:0000313" key="6">
    <source>
        <dbReference type="EMBL" id="KAF7390263.1"/>
    </source>
</evidence>
<dbReference type="GO" id="GO:0043161">
    <property type="term" value="P:proteasome-mediated ubiquitin-dependent protein catabolic process"/>
    <property type="evidence" value="ECO:0007669"/>
    <property type="project" value="TreeGrafter"/>
</dbReference>
<accession>A0A834JKK8</accession>
<dbReference type="InterPro" id="IPR004162">
    <property type="entry name" value="SINA-like_animal"/>
</dbReference>
<dbReference type="Gene3D" id="3.30.40.10">
    <property type="entry name" value="Zinc/RING finger domain, C3HC4 (zinc finger)"/>
    <property type="match status" value="1"/>
</dbReference>
<reference evidence="6" key="1">
    <citation type="journal article" date="2020" name="G3 (Bethesda)">
        <title>High-Quality Assemblies for Three Invasive Social Wasps from the &lt;i&gt;Vespula&lt;/i&gt; Genus.</title>
        <authorList>
            <person name="Harrop T.W.R."/>
            <person name="Guhlin J."/>
            <person name="McLaughlin G.M."/>
            <person name="Permina E."/>
            <person name="Stockwell P."/>
            <person name="Gilligan J."/>
            <person name="Le Lec M.F."/>
            <person name="Gruber M.A.M."/>
            <person name="Quinn O."/>
            <person name="Lovegrove M."/>
            <person name="Duncan E.J."/>
            <person name="Remnant E.J."/>
            <person name="Van Eeckhoven J."/>
            <person name="Graham B."/>
            <person name="Knapp R.A."/>
            <person name="Langford K.W."/>
            <person name="Kronenberg Z."/>
            <person name="Press M.O."/>
            <person name="Eacker S.M."/>
            <person name="Wilson-Rankin E.E."/>
            <person name="Purcell J."/>
            <person name="Lester P.J."/>
            <person name="Dearden P.K."/>
        </authorList>
    </citation>
    <scope>NUCLEOTIDE SEQUENCE</scope>
    <source>
        <strain evidence="6">Linc-1</strain>
    </source>
</reference>
<dbReference type="Pfam" id="PF21362">
    <property type="entry name" value="Sina_RING"/>
    <property type="match status" value="1"/>
</dbReference>
<proteinExistence type="predicted"/>
<sequence>MSVLEETRQKWYDILENLLECPVCCEIPKNNILQCVSGHHICISCRYQLQNCPICKNHFSNTRNFFAEEMANKLEEIMISLMYPTNKINRRILENKICVSTQTEKIFKASVEVQTRNILICNNKQTQTYNTWMENGSTRKKIDKRKFHYPKIGKGNYPCCLGSCTMSLSFEKIVEHLKSTHKDVFYEFKEDNGVFTQNCELEYMIPRDHDLAVYVRNMGLFFINIRILHTGDLRGMILLVNSASASKHFTFEITIGLEKRSKTYSGMVKTCRLVDWQAMDDCLYINNSEIQQKEMVCQNGTFNCSFSIKRSNLTEVNDDFENHE</sequence>
<keyword evidence="1" id="KW-0479">Metal-binding</keyword>
<evidence type="ECO:0000256" key="4">
    <source>
        <dbReference type="PROSITE-ProRule" id="PRU00175"/>
    </source>
</evidence>
<keyword evidence="3" id="KW-0862">Zinc</keyword>
<dbReference type="InterPro" id="IPR001841">
    <property type="entry name" value="Znf_RING"/>
</dbReference>
<keyword evidence="2 4" id="KW-0863">Zinc-finger</keyword>
<gene>
    <name evidence="6" type="ORF">HZH68_012120</name>
</gene>
<dbReference type="PANTHER" id="PTHR45877:SF2">
    <property type="entry name" value="E3 UBIQUITIN-PROTEIN LIGASE SINA-RELATED"/>
    <property type="match status" value="1"/>
</dbReference>
<evidence type="ECO:0000313" key="7">
    <source>
        <dbReference type="Proteomes" id="UP000617340"/>
    </source>
</evidence>
<evidence type="ECO:0000256" key="2">
    <source>
        <dbReference type="ARBA" id="ARBA00022771"/>
    </source>
</evidence>
<keyword evidence="7" id="KW-1185">Reference proteome</keyword>
<name>A0A834JKK8_VESGE</name>
<dbReference type="InterPro" id="IPR013083">
    <property type="entry name" value="Znf_RING/FYVE/PHD"/>
</dbReference>
<dbReference type="PROSITE" id="PS50089">
    <property type="entry name" value="ZF_RING_2"/>
    <property type="match status" value="1"/>
</dbReference>
<evidence type="ECO:0000256" key="1">
    <source>
        <dbReference type="ARBA" id="ARBA00022723"/>
    </source>
</evidence>
<dbReference type="InterPro" id="IPR049548">
    <property type="entry name" value="Sina-like_RING"/>
</dbReference>
<dbReference type="GO" id="GO:0005737">
    <property type="term" value="C:cytoplasm"/>
    <property type="evidence" value="ECO:0007669"/>
    <property type="project" value="TreeGrafter"/>
</dbReference>
<protein>
    <recommendedName>
        <fullName evidence="5">RING-type domain-containing protein</fullName>
    </recommendedName>
</protein>